<evidence type="ECO:0000313" key="4">
    <source>
        <dbReference type="Proteomes" id="UP000272833"/>
    </source>
</evidence>
<evidence type="ECO:0000313" key="1">
    <source>
        <dbReference type="EMBL" id="MDH0569445.1"/>
    </source>
</evidence>
<dbReference type="AlphaFoldDB" id="A0A061D0A0"/>
<dbReference type="Proteomes" id="UP000272833">
    <property type="component" value="Unassembled WGS sequence"/>
</dbReference>
<dbReference type="InterPro" id="IPR049723">
    <property type="entry name" value="BPSL0761-like"/>
</dbReference>
<reference evidence="1" key="2">
    <citation type="submission" date="2022-09" db="EMBL/GenBank/DDBJ databases">
        <title>Intensive care unit water sources are persistently colonized with multi-drug resistant bacteria and are the site of extensive horizontal gene transfer of antibiotic resistance genes.</title>
        <authorList>
            <person name="Diorio-Toth L."/>
        </authorList>
    </citation>
    <scope>NUCLEOTIDE SEQUENCE</scope>
    <source>
        <strain evidence="2">GD03704</strain>
        <strain evidence="1">GD04000</strain>
    </source>
</reference>
<reference evidence="3 4" key="1">
    <citation type="submission" date="2018-10" db="EMBL/GenBank/DDBJ databases">
        <title>Transmission dynamics of multidrug resistant bacteria on intensive care unit surfaces.</title>
        <authorList>
            <person name="D'Souza A.W."/>
            <person name="Potter R.F."/>
            <person name="Wallace M."/>
            <person name="Shupe A."/>
            <person name="Patel S."/>
            <person name="Sun S."/>
            <person name="Gul D."/>
            <person name="Kwon J.H."/>
            <person name="Andleeb S."/>
            <person name="Burnham C.-A.D."/>
            <person name="Dantas G."/>
        </authorList>
    </citation>
    <scope>NUCLEOTIDE SEQUENCE [LARGE SCALE GENOMIC DNA]</scope>
    <source>
        <strain evidence="3 4">PO_271</strain>
    </source>
</reference>
<evidence type="ECO:0000313" key="2">
    <source>
        <dbReference type="EMBL" id="MDH1339152.1"/>
    </source>
</evidence>
<evidence type="ECO:0000313" key="3">
    <source>
        <dbReference type="EMBL" id="RRW31823.1"/>
    </source>
</evidence>
<organism evidence="3 4">
    <name type="scientific">Ectopseudomonas oleovorans</name>
    <name type="common">Pseudomonas oleovorans</name>
    <dbReference type="NCBI Taxonomy" id="301"/>
    <lineage>
        <taxon>Bacteria</taxon>
        <taxon>Pseudomonadati</taxon>
        <taxon>Pseudomonadota</taxon>
        <taxon>Gammaproteobacteria</taxon>
        <taxon>Pseudomonadales</taxon>
        <taxon>Pseudomonadaceae</taxon>
        <taxon>Ectopseudomonas</taxon>
    </lineage>
</organism>
<accession>A0A3R8VU93</accession>
<protein>
    <submittedName>
        <fullName evidence="3">Uncharacterized protein</fullName>
    </submittedName>
</protein>
<accession>A0A061D0A0</accession>
<proteinExistence type="predicted"/>
<dbReference type="RefSeq" id="WP_003464900.1">
    <property type="nucleotide sequence ID" value="NZ_CAJQNA010000190.1"/>
</dbReference>
<dbReference type="EMBL" id="JAOCJE010000001">
    <property type="protein sequence ID" value="MDH1339152.1"/>
    <property type="molecule type" value="Genomic_DNA"/>
</dbReference>
<dbReference type="EMBL" id="RHRS01000058">
    <property type="protein sequence ID" value="RRW31823.1"/>
    <property type="molecule type" value="Genomic_DNA"/>
</dbReference>
<name>A0A061D0A0_ECTOL</name>
<dbReference type="EMBL" id="JAOEET010000084">
    <property type="protein sequence ID" value="MDH0569445.1"/>
    <property type="molecule type" value="Genomic_DNA"/>
</dbReference>
<dbReference type="NCBIfam" id="NF041728">
    <property type="entry name" value="BPSL0761_fam"/>
    <property type="match status" value="1"/>
</dbReference>
<dbReference type="Proteomes" id="UP001161697">
    <property type="component" value="Unassembled WGS sequence"/>
</dbReference>
<comment type="caution">
    <text evidence="3">The sequence shown here is derived from an EMBL/GenBank/DDBJ whole genome shotgun (WGS) entry which is preliminary data.</text>
</comment>
<sequence>MTMPSERSRSVVQTREFLVELSRNKELPESVRDQARFLLRHFPKKDDVVLAGRIEEQSETLPIGVMGPVFSSVFTG</sequence>
<gene>
    <name evidence="3" type="ORF">EGJ44_18060</name>
    <name evidence="2" type="ORF">N5J11_07855</name>
    <name evidence="1" type="ORF">N7671_20105</name>
</gene>
<dbReference type="Proteomes" id="UP001159292">
    <property type="component" value="Unassembled WGS sequence"/>
</dbReference>